<evidence type="ECO:0000256" key="3">
    <source>
        <dbReference type="ARBA" id="ARBA00022448"/>
    </source>
</evidence>
<dbReference type="InterPro" id="IPR005821">
    <property type="entry name" value="Ion_trans_dom"/>
</dbReference>
<comment type="subunit">
    <text evidence="2">The potassium channel is probably composed of a homo- or heterotetrameric complex of pore-forming alpha subunits that can associate with modulating beta subunits.</text>
</comment>
<dbReference type="PROSITE" id="PS50042">
    <property type="entry name" value="CNMP_BINDING_3"/>
    <property type="match status" value="1"/>
</dbReference>
<feature type="region of interest" description="Disordered" evidence="23">
    <location>
        <begin position="740"/>
        <end position="770"/>
    </location>
</feature>
<feature type="region of interest" description="Disordered" evidence="23">
    <location>
        <begin position="1046"/>
        <end position="1066"/>
    </location>
</feature>
<feature type="domain" description="Cyclic nucleotide-binding" evidence="25">
    <location>
        <begin position="553"/>
        <end position="670"/>
    </location>
</feature>
<keyword evidence="28" id="KW-1185">Reference proteome</keyword>
<evidence type="ECO:0000256" key="4">
    <source>
        <dbReference type="ARBA" id="ARBA00022538"/>
    </source>
</evidence>
<dbReference type="InParanoid" id="A0A6P7II77"/>
<dbReference type="Gene3D" id="1.10.1200.260">
    <property type="match status" value="1"/>
</dbReference>
<dbReference type="PANTHER" id="PTHR10217">
    <property type="entry name" value="VOLTAGE AND LIGAND GATED POTASSIUM CHANNEL"/>
    <property type="match status" value="1"/>
</dbReference>
<keyword evidence="9 24" id="KW-1133">Transmembrane helix</keyword>
<feature type="domain" description="PAC" evidence="27">
    <location>
        <begin position="93"/>
        <end position="145"/>
    </location>
</feature>
<dbReference type="FunFam" id="1.10.1200.260:FF:000002">
    <property type="entry name" value="Potassium voltage-gated channel subfamily H member 8"/>
    <property type="match status" value="1"/>
</dbReference>
<keyword evidence="11 24" id="KW-0472">Membrane</keyword>
<evidence type="ECO:0000256" key="23">
    <source>
        <dbReference type="SAM" id="MobiDB-lite"/>
    </source>
</evidence>
<dbReference type="SMART" id="SM00100">
    <property type="entry name" value="cNMP"/>
    <property type="match status" value="1"/>
</dbReference>
<keyword evidence="3" id="KW-0813">Transport</keyword>
<evidence type="ECO:0000256" key="10">
    <source>
        <dbReference type="ARBA" id="ARBA00023065"/>
    </source>
</evidence>
<dbReference type="SUPFAM" id="SSF51206">
    <property type="entry name" value="cAMP-binding domain-like"/>
    <property type="match status" value="1"/>
</dbReference>
<evidence type="ECO:0000313" key="29">
    <source>
        <dbReference type="RefSeq" id="XP_028267960.1"/>
    </source>
</evidence>
<dbReference type="SMART" id="SM00086">
    <property type="entry name" value="PAC"/>
    <property type="match status" value="1"/>
</dbReference>
<dbReference type="PROSITE" id="PS50113">
    <property type="entry name" value="PAC"/>
    <property type="match status" value="1"/>
</dbReference>
<evidence type="ECO:0000256" key="13">
    <source>
        <dbReference type="ARBA" id="ARBA00023303"/>
    </source>
</evidence>
<feature type="transmembrane region" description="Helical" evidence="24">
    <location>
        <begin position="261"/>
        <end position="277"/>
    </location>
</feature>
<feature type="region of interest" description="Disordered" evidence="23">
    <location>
        <begin position="1079"/>
        <end position="1120"/>
    </location>
</feature>
<dbReference type="PRINTS" id="PR01465">
    <property type="entry name" value="ELKCHANNEL"/>
</dbReference>
<dbReference type="NCBIfam" id="TIGR00229">
    <property type="entry name" value="sensory_box"/>
    <property type="match status" value="1"/>
</dbReference>
<dbReference type="FunFam" id="2.60.120.10:FF:000014">
    <property type="entry name" value="Potassium voltage-gated channel, subfamily H (Eag-related), member 4"/>
    <property type="match status" value="1"/>
</dbReference>
<evidence type="ECO:0000259" key="25">
    <source>
        <dbReference type="PROSITE" id="PS50042"/>
    </source>
</evidence>
<dbReference type="FunFam" id="3.30.450.20:FF:000001">
    <property type="entry name" value="Potassium voltage-gated channel subfamily H member 7"/>
    <property type="match status" value="1"/>
</dbReference>
<dbReference type="GO" id="GO:0042391">
    <property type="term" value="P:regulation of membrane potential"/>
    <property type="evidence" value="ECO:0007669"/>
    <property type="project" value="TreeGrafter"/>
</dbReference>
<sequence length="1120" mass="125358">MPVMKGLLAPQNTFLDSIANHFDGTHSNFLLGNAQGRHGYPIVYCSDGFCELTGFARTEVMQKNCTCSFLHGAETNENVIQQVDKALEGQQEHQGEVCFYRKNGNPFWCLLDIVPIKNEKGEVVLFLLSFKDVSESYVKGHRFAQEEEVAHQNLKSNRSHFYQAQERGRTILQHLRNLFTKRGKKKLSNSVFQKPSLPEYKVAAVKKSRFILLHYSISKALWDWLILLATFYVAVTVPYNVCFVSHDEGSDSHSLVSRSTIGSDIAVEMLFILDIILNFRTTYVSQSGQVVYDARSIYLHYCTTWFFVDLIAALPFDLLYAFNITVTSLVHLLKTVRLLRLLRLLQKLDRYSQYSAVVLTLLMSVFALLAHWMACVWYVIGRKEIESSDPITWDIGWLQELGKRLDTPYINSTMGGPSMPSAYIASLYFTLSSLTSVGFGNVCANTDAEKIFSICIMLMGALMHAVVFGNVTAIIQRMYSRRSLYHTRMKDLKDFIRVHRLPQQLKQRMLEYFQATWSVNNGINANELLHDFPDELRADIAMHLNKDILQLPVFERASRGCLRSLSLHIKTSFCAPGEYLIRQGDALQANYFICSGSLEVLKDGMVLAILGKGDLIGADLPEHNQVIKTNADVKALTYCDLQYISVQALKEVLGLYPEYGSRFSSDIHHNLTYNLREGSKADSHMDHKLPFIIEADDVKYSHQRKVPLLQSTSSPVHHPSLSTLLGQELRHISALHLCRSPTQGSSGRSPSPQLFINDPPHLPSDSGLNHQPAKLLMPNLPCVSPLNLSPRVVDGIEDNEHAFHFNVEQSERKNVSDQLQVSTNLLLETEEVRQNISKLNKEVSNLNQEVSTLSKELHDIMHFLHSHMAMLHRTFPASSYSYGLQMVPSPTVTTSSNWQPPHVPLNISTGLHLHHEAISHPVRNAWGCTGMQSQVRSQTVLHPSSPMSSCLHLCCSDREEASAHRLQSPFQTPRTSPSSTYTTHSHVQGGPSLLGISSAFSGFPVICQAPQVVYHDPIATISNSLPLSSTVYSHLSFSVQANSDAIHSQTKPQTPIHSSLTPTGQPQYHTAFSSLTPSRANTSLCTGQNQGQQGILSGPRQSDPVGSSPTHQTQDLTNRL</sequence>
<reference evidence="29" key="1">
    <citation type="submission" date="2025-08" db="UniProtKB">
        <authorList>
            <consortium name="RefSeq"/>
        </authorList>
    </citation>
    <scope>IDENTIFICATION</scope>
</reference>
<dbReference type="InterPro" id="IPR050818">
    <property type="entry name" value="KCNH_animal-type"/>
</dbReference>
<keyword evidence="13" id="KW-0407">Ion channel</keyword>
<dbReference type="SUPFAM" id="SSF55785">
    <property type="entry name" value="PYP-like sensor domain (PAS domain)"/>
    <property type="match status" value="1"/>
</dbReference>
<evidence type="ECO:0000259" key="27">
    <source>
        <dbReference type="PROSITE" id="PS50113"/>
    </source>
</evidence>
<dbReference type="InterPro" id="IPR003950">
    <property type="entry name" value="K_chnl_volt-dep_ELK"/>
</dbReference>
<comment type="catalytic activity">
    <reaction evidence="14">
        <text>K(+)(in) = K(+)(out)</text>
        <dbReference type="Rhea" id="RHEA:29463"/>
        <dbReference type="ChEBI" id="CHEBI:29103"/>
    </reaction>
</comment>
<keyword evidence="5 24" id="KW-0812">Transmembrane</keyword>
<feature type="transmembrane region" description="Helical" evidence="24">
    <location>
        <begin position="354"/>
        <end position="380"/>
    </location>
</feature>
<keyword evidence="12" id="KW-0325">Glycoprotein</keyword>
<evidence type="ECO:0000256" key="15">
    <source>
        <dbReference type="ARBA" id="ARBA00058898"/>
    </source>
</evidence>
<dbReference type="GeneID" id="114439946"/>
<feature type="transmembrane region" description="Helical" evidence="24">
    <location>
        <begin position="322"/>
        <end position="342"/>
    </location>
</feature>
<dbReference type="Proteomes" id="UP000515145">
    <property type="component" value="Chromosome 8"/>
</dbReference>
<feature type="compositionally biased region" description="Polar residues" evidence="23">
    <location>
        <begin position="1104"/>
        <end position="1120"/>
    </location>
</feature>
<evidence type="ECO:0000256" key="14">
    <source>
        <dbReference type="ARBA" id="ARBA00034430"/>
    </source>
</evidence>
<dbReference type="OrthoDB" id="426293at2759"/>
<dbReference type="CDD" id="cd00130">
    <property type="entry name" value="PAS"/>
    <property type="match status" value="1"/>
</dbReference>
<gene>
    <name evidence="29" type="primary">kcnh4a</name>
</gene>
<keyword evidence="22" id="KW-0175">Coiled coil</keyword>
<feature type="compositionally biased region" description="Polar residues" evidence="23">
    <location>
        <begin position="1079"/>
        <end position="1095"/>
    </location>
</feature>
<evidence type="ECO:0000256" key="8">
    <source>
        <dbReference type="ARBA" id="ARBA00022958"/>
    </source>
</evidence>
<dbReference type="Gene3D" id="3.30.450.20">
    <property type="entry name" value="PAS domain"/>
    <property type="match status" value="1"/>
</dbReference>
<keyword evidence="4" id="KW-0633">Potassium transport</keyword>
<dbReference type="GO" id="GO:0034702">
    <property type="term" value="C:monoatomic ion channel complex"/>
    <property type="evidence" value="ECO:0007669"/>
    <property type="project" value="UniProtKB-KW"/>
</dbReference>
<evidence type="ECO:0000256" key="18">
    <source>
        <dbReference type="ARBA" id="ARBA00075970"/>
    </source>
</evidence>
<dbReference type="InterPro" id="IPR003938">
    <property type="entry name" value="K_chnl_volt-dep_EAG/ELK/ERG"/>
</dbReference>
<dbReference type="SUPFAM" id="SSF81324">
    <property type="entry name" value="Voltage-gated potassium channels"/>
    <property type="match status" value="1"/>
</dbReference>
<feature type="transmembrane region" description="Helical" evidence="24">
    <location>
        <begin position="221"/>
        <end position="241"/>
    </location>
</feature>
<dbReference type="Pfam" id="PF00520">
    <property type="entry name" value="Ion_trans"/>
    <property type="match status" value="1"/>
</dbReference>
<evidence type="ECO:0000256" key="16">
    <source>
        <dbReference type="ARBA" id="ARBA00061598"/>
    </source>
</evidence>
<dbReference type="InterPro" id="IPR000700">
    <property type="entry name" value="PAS-assoc_C"/>
</dbReference>
<feature type="compositionally biased region" description="Low complexity" evidence="23">
    <location>
        <begin position="972"/>
        <end position="986"/>
    </location>
</feature>
<dbReference type="CTD" id="100148126"/>
<feature type="domain" description="PAS" evidence="26">
    <location>
        <begin position="22"/>
        <end position="90"/>
    </location>
</feature>
<dbReference type="RefSeq" id="XP_028267960.1">
    <property type="nucleotide sequence ID" value="XM_028412159.1"/>
</dbReference>
<feature type="transmembrane region" description="Helical" evidence="24">
    <location>
        <begin position="422"/>
        <end position="444"/>
    </location>
</feature>
<evidence type="ECO:0000256" key="11">
    <source>
        <dbReference type="ARBA" id="ARBA00023136"/>
    </source>
</evidence>
<evidence type="ECO:0000256" key="7">
    <source>
        <dbReference type="ARBA" id="ARBA00022882"/>
    </source>
</evidence>
<dbReference type="AlphaFoldDB" id="A0A6P7II77"/>
<comment type="function">
    <text evidence="15">Pore-forming (alpha) subunit of a voltage-gated delayed rectifier. Activates at more negative voltages, exhibits fast prepulse-independent activation kinetics and deactivates much more slowly, but shows no inactivation.</text>
</comment>
<proteinExistence type="inferred from homology"/>
<evidence type="ECO:0000256" key="2">
    <source>
        <dbReference type="ARBA" id="ARBA00011552"/>
    </source>
</evidence>
<dbReference type="GO" id="GO:0005249">
    <property type="term" value="F:voltage-gated potassium channel activity"/>
    <property type="evidence" value="ECO:0007669"/>
    <property type="project" value="InterPro"/>
</dbReference>
<dbReference type="InterPro" id="IPR000014">
    <property type="entry name" value="PAS"/>
</dbReference>
<keyword evidence="8" id="KW-0630">Potassium</keyword>
<accession>A0A6P7II77</accession>
<keyword evidence="7" id="KW-0851">Voltage-gated channel</keyword>
<dbReference type="FunCoup" id="A0A6P7II77">
    <property type="interactions" value="119"/>
</dbReference>
<evidence type="ECO:0000256" key="17">
    <source>
        <dbReference type="ARBA" id="ARBA00074373"/>
    </source>
</evidence>
<keyword evidence="10" id="KW-0406">Ion transport</keyword>
<feature type="region of interest" description="Disordered" evidence="23">
    <location>
        <begin position="964"/>
        <end position="986"/>
    </location>
</feature>
<dbReference type="InterPro" id="IPR000595">
    <property type="entry name" value="cNMP-bd_dom"/>
</dbReference>
<evidence type="ECO:0000259" key="26">
    <source>
        <dbReference type="PROSITE" id="PS50112"/>
    </source>
</evidence>
<evidence type="ECO:0000256" key="6">
    <source>
        <dbReference type="ARBA" id="ARBA00022826"/>
    </source>
</evidence>
<evidence type="ECO:0000313" key="28">
    <source>
        <dbReference type="Proteomes" id="UP000515145"/>
    </source>
</evidence>
<feature type="coiled-coil region" evidence="22">
    <location>
        <begin position="829"/>
        <end position="856"/>
    </location>
</feature>
<protein>
    <recommendedName>
        <fullName evidence="17">Voltage-gated delayed rectifier potassium channel KCNH4</fullName>
    </recommendedName>
    <alternativeName>
        <fullName evidence="21">Brain-specific eag-like channel 2</fullName>
    </alternativeName>
    <alternativeName>
        <fullName evidence="19">Ether-a-go-go-like potassium channel 1</fullName>
    </alternativeName>
    <alternativeName>
        <fullName evidence="18">Potassium voltage-gated channel subfamily H member 4</fullName>
    </alternativeName>
    <alternativeName>
        <fullName evidence="20">Voltage-gated potassium channel subunit Kv12.3</fullName>
    </alternativeName>
</protein>
<evidence type="ECO:0000256" key="24">
    <source>
        <dbReference type="SAM" id="Phobius"/>
    </source>
</evidence>
<name>A0A6P7II77_9TELE</name>
<dbReference type="Gene3D" id="1.10.287.70">
    <property type="match status" value="1"/>
</dbReference>
<dbReference type="PANTHER" id="PTHR10217:SF630">
    <property type="entry name" value="POTASSIUM VOLTAGE-GATED CHANNEL SUBFAMILY H MEMBER 4"/>
    <property type="match status" value="1"/>
</dbReference>
<feature type="compositionally biased region" description="Polar residues" evidence="23">
    <location>
        <begin position="740"/>
        <end position="754"/>
    </location>
</feature>
<dbReference type="GO" id="GO:0005886">
    <property type="term" value="C:plasma membrane"/>
    <property type="evidence" value="ECO:0007669"/>
    <property type="project" value="TreeGrafter"/>
</dbReference>
<dbReference type="InterPro" id="IPR018490">
    <property type="entry name" value="cNMP-bd_dom_sf"/>
</dbReference>
<dbReference type="InterPro" id="IPR001610">
    <property type="entry name" value="PAC"/>
</dbReference>
<evidence type="ECO:0000256" key="12">
    <source>
        <dbReference type="ARBA" id="ARBA00023180"/>
    </source>
</evidence>
<evidence type="ECO:0000256" key="5">
    <source>
        <dbReference type="ARBA" id="ARBA00022692"/>
    </source>
</evidence>
<comment type="similarity">
    <text evidence="16">Belongs to the potassium channel family. H (Eag) (TC 1.A.1.20) subfamily. Kv12.3/KCNH4 sub-subfamily.</text>
</comment>
<dbReference type="InterPro" id="IPR014710">
    <property type="entry name" value="RmlC-like_jellyroll"/>
</dbReference>
<evidence type="ECO:0000256" key="22">
    <source>
        <dbReference type="SAM" id="Coils"/>
    </source>
</evidence>
<evidence type="ECO:0000256" key="1">
    <source>
        <dbReference type="ARBA" id="ARBA00004141"/>
    </source>
</evidence>
<dbReference type="InterPro" id="IPR035965">
    <property type="entry name" value="PAS-like_dom_sf"/>
</dbReference>
<dbReference type="Gene3D" id="2.60.120.10">
    <property type="entry name" value="Jelly Rolls"/>
    <property type="match status" value="1"/>
</dbReference>
<comment type="subcellular location">
    <subcellularLocation>
        <location evidence="1">Membrane</location>
        <topology evidence="1">Multi-pass membrane protein</topology>
    </subcellularLocation>
</comment>
<feature type="transmembrane region" description="Helical" evidence="24">
    <location>
        <begin position="451"/>
        <end position="475"/>
    </location>
</feature>
<evidence type="ECO:0000256" key="19">
    <source>
        <dbReference type="ARBA" id="ARBA00076367"/>
    </source>
</evidence>
<keyword evidence="6" id="KW-0631">Potassium channel</keyword>
<dbReference type="PRINTS" id="PR01463">
    <property type="entry name" value="EAGCHANLFMLY"/>
</dbReference>
<dbReference type="PROSITE" id="PS50112">
    <property type="entry name" value="PAS"/>
    <property type="match status" value="1"/>
</dbReference>
<dbReference type="Pfam" id="PF13426">
    <property type="entry name" value="PAS_9"/>
    <property type="match status" value="1"/>
</dbReference>
<dbReference type="CDD" id="cd00038">
    <property type="entry name" value="CAP_ED"/>
    <property type="match status" value="1"/>
</dbReference>
<dbReference type="Pfam" id="PF00027">
    <property type="entry name" value="cNMP_binding"/>
    <property type="match status" value="1"/>
</dbReference>
<evidence type="ECO:0000256" key="21">
    <source>
        <dbReference type="ARBA" id="ARBA00083198"/>
    </source>
</evidence>
<evidence type="ECO:0000256" key="20">
    <source>
        <dbReference type="ARBA" id="ARBA00082973"/>
    </source>
</evidence>
<evidence type="ECO:0000256" key="9">
    <source>
        <dbReference type="ARBA" id="ARBA00022989"/>
    </source>
</evidence>
<organism evidence="28 29">
    <name type="scientific">Parambassis ranga</name>
    <name type="common">Indian glassy fish</name>
    <dbReference type="NCBI Taxonomy" id="210632"/>
    <lineage>
        <taxon>Eukaryota</taxon>
        <taxon>Metazoa</taxon>
        <taxon>Chordata</taxon>
        <taxon>Craniata</taxon>
        <taxon>Vertebrata</taxon>
        <taxon>Euteleostomi</taxon>
        <taxon>Actinopterygii</taxon>
        <taxon>Neopterygii</taxon>
        <taxon>Teleostei</taxon>
        <taxon>Neoteleostei</taxon>
        <taxon>Acanthomorphata</taxon>
        <taxon>Ovalentaria</taxon>
        <taxon>Ambassidae</taxon>
        <taxon>Parambassis</taxon>
    </lineage>
</organism>